<evidence type="ECO:0000256" key="3">
    <source>
        <dbReference type="ARBA" id="ARBA00022448"/>
    </source>
</evidence>
<evidence type="ECO:0000256" key="7">
    <source>
        <dbReference type="ARBA" id="ARBA00022989"/>
    </source>
</evidence>
<dbReference type="InterPro" id="IPR023011">
    <property type="entry name" value="ATP_synth_F0_asu_AS"/>
</dbReference>
<proteinExistence type="inferred from homology"/>
<dbReference type="InterPro" id="IPR035908">
    <property type="entry name" value="F0_ATP_A_sf"/>
</dbReference>
<keyword evidence="4" id="KW-0138">CF(0)</keyword>
<keyword evidence="5 12" id="KW-0812">Transmembrane</keyword>
<evidence type="ECO:0000313" key="13">
    <source>
        <dbReference type="EMBL" id="QAB05928.1"/>
    </source>
</evidence>
<dbReference type="AlphaFoldDB" id="A0A410GUK5"/>
<keyword evidence="7 12" id="KW-1133">Transmembrane helix</keyword>
<dbReference type="GO" id="GO:0005743">
    <property type="term" value="C:mitochondrial inner membrane"/>
    <property type="evidence" value="ECO:0007669"/>
    <property type="project" value="UniProtKB-SubCell"/>
</dbReference>
<feature type="transmembrane region" description="Helical" evidence="12">
    <location>
        <begin position="97"/>
        <end position="117"/>
    </location>
</feature>
<reference evidence="13" key="1">
    <citation type="submission" date="2018-03" db="EMBL/GenBank/DDBJ databases">
        <title>Mitochondrial genome analysis reveals intraspecific variation within Australian hard tick species.</title>
        <authorList>
            <person name="Burnard D."/>
            <person name="Shao R."/>
            <person name="Polkinghorne A."/>
        </authorList>
    </citation>
    <scope>NUCLEOTIDE SEQUENCE</scope>
    <source>
        <strain evidence="13">B9b2</strain>
    </source>
</reference>
<dbReference type="GO" id="GO:0045259">
    <property type="term" value="C:proton-transporting ATP synthase complex"/>
    <property type="evidence" value="ECO:0007669"/>
    <property type="project" value="UniProtKB-KW"/>
</dbReference>
<dbReference type="PANTHER" id="PTHR11410">
    <property type="entry name" value="ATP SYNTHASE SUBUNIT A"/>
    <property type="match status" value="1"/>
</dbReference>
<feature type="transmembrane region" description="Helical" evidence="12">
    <location>
        <begin position="67"/>
        <end position="91"/>
    </location>
</feature>
<evidence type="ECO:0000256" key="1">
    <source>
        <dbReference type="ARBA" id="ARBA00004141"/>
    </source>
</evidence>
<keyword evidence="6" id="KW-0375">Hydrogen ion transport</keyword>
<comment type="similarity">
    <text evidence="2">Belongs to the ATPase A chain family.</text>
</comment>
<keyword evidence="9 12" id="KW-0472">Membrane</keyword>
<dbReference type="InterPro" id="IPR045083">
    <property type="entry name" value="ATP_synth_F0_asu_bact/mt"/>
</dbReference>
<evidence type="ECO:0000256" key="10">
    <source>
        <dbReference type="ARBA" id="ARBA00023310"/>
    </source>
</evidence>
<feature type="transmembrane region" description="Helical" evidence="12">
    <location>
        <begin position="186"/>
        <end position="210"/>
    </location>
</feature>
<sequence length="220" mass="25255">MMTNLFSIFDPSTSSIFSLNWITILSIIIIPSPFWITPSRIQMIWKMMFKFISIEMKSNLSNKTQKFLFLLVSLFSIIMLSNLLGLIPYVFTPSSHIMFSMAFAFPIWISLMLYGWINHFNKMMIHLVPMGSPGMLTIFMVLIETISNVIRPITLSVRLSANMISGHLLIHLLTSIPYNSNQMFMMIMPIIVALMFLESAVALIQSYVFITLVSLYTNEI</sequence>
<keyword evidence="3" id="KW-0813">Transport</keyword>
<evidence type="ECO:0000256" key="4">
    <source>
        <dbReference type="ARBA" id="ARBA00022547"/>
    </source>
</evidence>
<dbReference type="GO" id="GO:0046933">
    <property type="term" value="F:proton-transporting ATP synthase activity, rotational mechanism"/>
    <property type="evidence" value="ECO:0007669"/>
    <property type="project" value="TreeGrafter"/>
</dbReference>
<evidence type="ECO:0000256" key="5">
    <source>
        <dbReference type="ARBA" id="ARBA00022692"/>
    </source>
</evidence>
<keyword evidence="8" id="KW-0406">Ion transport</keyword>
<comment type="subcellular location">
    <subcellularLocation>
        <location evidence="1">Membrane</location>
        <topology evidence="1">Multi-pass membrane protein</topology>
    </subcellularLocation>
    <subcellularLocation>
        <location evidence="11">Mitochondrion inner membrane</location>
        <topology evidence="11">Multi-pass membrane protein</topology>
    </subcellularLocation>
</comment>
<evidence type="ECO:0000256" key="9">
    <source>
        <dbReference type="ARBA" id="ARBA00023136"/>
    </source>
</evidence>
<dbReference type="EMBL" id="MH043267">
    <property type="protein sequence ID" value="QAB05928.1"/>
    <property type="molecule type" value="Genomic_DNA"/>
</dbReference>
<dbReference type="PANTHER" id="PTHR11410:SF0">
    <property type="entry name" value="ATP SYNTHASE SUBUNIT A"/>
    <property type="match status" value="1"/>
</dbReference>
<name>A0A410GUK5_IXOHO</name>
<evidence type="ECO:0000256" key="8">
    <source>
        <dbReference type="ARBA" id="ARBA00023065"/>
    </source>
</evidence>
<dbReference type="InterPro" id="IPR000568">
    <property type="entry name" value="ATP_synth_F0_asu"/>
</dbReference>
<dbReference type="Pfam" id="PF00119">
    <property type="entry name" value="ATP-synt_A"/>
    <property type="match status" value="1"/>
</dbReference>
<accession>A0A410GUK5</accession>
<keyword evidence="13" id="KW-0496">Mitochondrion</keyword>
<geneLocation type="mitochondrion" evidence="13"/>
<dbReference type="PRINTS" id="PR00123">
    <property type="entry name" value="ATPASEA"/>
</dbReference>
<keyword evidence="10" id="KW-0066">ATP synthesis</keyword>
<gene>
    <name evidence="13" type="primary">ATP6</name>
</gene>
<dbReference type="NCBIfam" id="TIGR01131">
    <property type="entry name" value="ATP_synt_6_or_A"/>
    <property type="match status" value="1"/>
</dbReference>
<evidence type="ECO:0000256" key="6">
    <source>
        <dbReference type="ARBA" id="ARBA00022781"/>
    </source>
</evidence>
<dbReference type="SUPFAM" id="SSF81336">
    <property type="entry name" value="F1F0 ATP synthase subunit A"/>
    <property type="match status" value="1"/>
</dbReference>
<evidence type="ECO:0000256" key="11">
    <source>
        <dbReference type="RuleBase" id="RU004450"/>
    </source>
</evidence>
<dbReference type="CDD" id="cd00310">
    <property type="entry name" value="ATP-synt_Fo_a_6"/>
    <property type="match status" value="1"/>
</dbReference>
<dbReference type="PROSITE" id="PS00449">
    <property type="entry name" value="ATPASE_A"/>
    <property type="match status" value="1"/>
</dbReference>
<feature type="transmembrane region" description="Helical" evidence="12">
    <location>
        <begin position="20"/>
        <end position="38"/>
    </location>
</feature>
<feature type="transmembrane region" description="Helical" evidence="12">
    <location>
        <begin position="124"/>
        <end position="143"/>
    </location>
</feature>
<protein>
    <recommendedName>
        <fullName evidence="11">ATP synthase subunit a</fullName>
    </recommendedName>
</protein>
<organism evidence="13">
    <name type="scientific">Ixodes holocyclus</name>
    <name type="common">Australian paralysis tick</name>
    <dbReference type="NCBI Taxonomy" id="65647"/>
    <lineage>
        <taxon>Eukaryota</taxon>
        <taxon>Metazoa</taxon>
        <taxon>Ecdysozoa</taxon>
        <taxon>Arthropoda</taxon>
        <taxon>Chelicerata</taxon>
        <taxon>Arachnida</taxon>
        <taxon>Acari</taxon>
        <taxon>Parasitiformes</taxon>
        <taxon>Ixodida</taxon>
        <taxon>Ixodoidea</taxon>
        <taxon>Ixodidae</taxon>
        <taxon>Ixodinae</taxon>
        <taxon>Ixodes</taxon>
    </lineage>
</organism>
<evidence type="ECO:0000256" key="2">
    <source>
        <dbReference type="ARBA" id="ARBA00006810"/>
    </source>
</evidence>
<dbReference type="Gene3D" id="1.20.120.220">
    <property type="entry name" value="ATP synthase, F0 complex, subunit A"/>
    <property type="match status" value="1"/>
</dbReference>
<evidence type="ECO:0000256" key="12">
    <source>
        <dbReference type="SAM" id="Phobius"/>
    </source>
</evidence>